<feature type="non-terminal residue" evidence="1">
    <location>
        <position position="1"/>
    </location>
</feature>
<evidence type="ECO:0000313" key="1">
    <source>
        <dbReference type="EMBL" id="JAG09473.1"/>
    </source>
</evidence>
<reference evidence="1" key="2">
    <citation type="submission" date="2014-07" db="EMBL/GenBank/DDBJ databases">
        <authorList>
            <person name="Hull J."/>
        </authorList>
    </citation>
    <scope>NUCLEOTIDE SEQUENCE</scope>
</reference>
<accession>A0A0A9WSM9</accession>
<dbReference type="Gene3D" id="3.40.350.10">
    <property type="entry name" value="Creatinase/prolidase N-terminal domain"/>
    <property type="match status" value="1"/>
</dbReference>
<sequence length="103" mass="11480">FLYFIDKYIHKLIEFKDNDTRLAINGILSYITSKLYNMASTGATILGKLREKMHAKSLQGLIIPSSDAHNSEYVASHLQKRAFVSNFCGSAGTVLITKDKALL</sequence>
<dbReference type="PANTHER" id="PTHR43763">
    <property type="entry name" value="XAA-PRO AMINOPEPTIDASE 1"/>
    <property type="match status" value="1"/>
</dbReference>
<organism evidence="1">
    <name type="scientific">Lygus hesperus</name>
    <name type="common">Western plant bug</name>
    <dbReference type="NCBI Taxonomy" id="30085"/>
    <lineage>
        <taxon>Eukaryota</taxon>
        <taxon>Metazoa</taxon>
        <taxon>Ecdysozoa</taxon>
        <taxon>Arthropoda</taxon>
        <taxon>Hexapoda</taxon>
        <taxon>Insecta</taxon>
        <taxon>Pterygota</taxon>
        <taxon>Neoptera</taxon>
        <taxon>Paraneoptera</taxon>
        <taxon>Hemiptera</taxon>
        <taxon>Heteroptera</taxon>
        <taxon>Panheteroptera</taxon>
        <taxon>Cimicomorpha</taxon>
        <taxon>Miridae</taxon>
        <taxon>Mirini</taxon>
        <taxon>Lygus</taxon>
    </lineage>
</organism>
<reference evidence="1" key="1">
    <citation type="journal article" date="2014" name="PLoS ONE">
        <title>Transcriptome-Based Identification of ABC Transporters in the Western Tarnished Plant Bug Lygus hesperus.</title>
        <authorList>
            <person name="Hull J.J."/>
            <person name="Chaney K."/>
            <person name="Geib S.M."/>
            <person name="Fabrick J.A."/>
            <person name="Brent C.S."/>
            <person name="Walsh D."/>
            <person name="Lavine L.C."/>
        </authorList>
    </citation>
    <scope>NUCLEOTIDE SEQUENCE</scope>
</reference>
<gene>
    <name evidence="1" type="primary">AMPP</name>
    <name evidence="1" type="ORF">CM83_17237</name>
</gene>
<protein>
    <submittedName>
        <fullName evidence="1">Putative Xaa-Pro aminopeptidase P</fullName>
    </submittedName>
</protein>
<dbReference type="PANTHER" id="PTHR43763:SF6">
    <property type="entry name" value="XAA-PRO AMINOPEPTIDASE 1"/>
    <property type="match status" value="1"/>
</dbReference>
<dbReference type="AlphaFoldDB" id="A0A0A9WSM9"/>
<dbReference type="EMBL" id="GBHO01034131">
    <property type="protein sequence ID" value="JAG09473.1"/>
    <property type="molecule type" value="Transcribed_RNA"/>
</dbReference>
<dbReference type="InterPro" id="IPR029149">
    <property type="entry name" value="Creatin/AminoP/Spt16_N"/>
</dbReference>
<keyword evidence="1" id="KW-0378">Hydrolase</keyword>
<name>A0A0A9WSM9_LYGHE</name>
<keyword evidence="1" id="KW-0645">Protease</keyword>
<proteinExistence type="predicted"/>
<keyword evidence="1" id="KW-0031">Aminopeptidase</keyword>
<dbReference type="GO" id="GO:0004177">
    <property type="term" value="F:aminopeptidase activity"/>
    <property type="evidence" value="ECO:0007669"/>
    <property type="project" value="UniProtKB-KW"/>
</dbReference>
<dbReference type="InterPro" id="IPR050422">
    <property type="entry name" value="X-Pro_aminopeptidase_P"/>
</dbReference>